<dbReference type="GO" id="GO:0005739">
    <property type="term" value="C:mitochondrion"/>
    <property type="evidence" value="ECO:0007669"/>
    <property type="project" value="TreeGrafter"/>
</dbReference>
<gene>
    <name evidence="3" type="ORF">FE257_000238</name>
</gene>
<name>A0AAD4GYW6_ASPNN</name>
<dbReference type="PANTHER" id="PTHR48207:SF3">
    <property type="entry name" value="SUCCINATE--HYDROXYMETHYLGLUTARATE COA-TRANSFERASE"/>
    <property type="match status" value="1"/>
</dbReference>
<organism evidence="3 4">
    <name type="scientific">Aspergillus nanangensis</name>
    <dbReference type="NCBI Taxonomy" id="2582783"/>
    <lineage>
        <taxon>Eukaryota</taxon>
        <taxon>Fungi</taxon>
        <taxon>Dikarya</taxon>
        <taxon>Ascomycota</taxon>
        <taxon>Pezizomycotina</taxon>
        <taxon>Eurotiomycetes</taxon>
        <taxon>Eurotiomycetidae</taxon>
        <taxon>Eurotiales</taxon>
        <taxon>Aspergillaceae</taxon>
        <taxon>Aspergillus</taxon>
        <taxon>Aspergillus subgen. Circumdati</taxon>
    </lineage>
</organism>
<dbReference type="SUPFAM" id="SSF89796">
    <property type="entry name" value="CoA-transferase family III (CaiB/BaiF)"/>
    <property type="match status" value="1"/>
</dbReference>
<dbReference type="InterPro" id="IPR003673">
    <property type="entry name" value="CoA-Trfase_fam_III"/>
</dbReference>
<dbReference type="InterPro" id="IPR044855">
    <property type="entry name" value="CoA-Trfase_III_dom3_sf"/>
</dbReference>
<proteinExistence type="inferred from homology"/>
<dbReference type="Gene3D" id="3.30.1540.10">
    <property type="entry name" value="formyl-coa transferase, domain 3"/>
    <property type="match status" value="1"/>
</dbReference>
<dbReference type="EMBL" id="VCAU01000001">
    <property type="protein sequence ID" value="KAF9895334.1"/>
    <property type="molecule type" value="Genomic_DNA"/>
</dbReference>
<evidence type="ECO:0000313" key="3">
    <source>
        <dbReference type="EMBL" id="KAF9895334.1"/>
    </source>
</evidence>
<evidence type="ECO:0000256" key="1">
    <source>
        <dbReference type="ARBA" id="ARBA00008383"/>
    </source>
</evidence>
<protein>
    <submittedName>
        <fullName evidence="3">Uncharacterized protein</fullName>
    </submittedName>
</protein>
<dbReference type="InterPro" id="IPR050483">
    <property type="entry name" value="CoA-transferase_III_domain"/>
</dbReference>
<dbReference type="Pfam" id="PF02515">
    <property type="entry name" value="CoA_transf_3"/>
    <property type="match status" value="1"/>
</dbReference>
<dbReference type="GO" id="GO:0047369">
    <property type="term" value="F:succinate-hydroxymethylglutarate CoA-transferase activity"/>
    <property type="evidence" value="ECO:0007669"/>
    <property type="project" value="TreeGrafter"/>
</dbReference>
<dbReference type="PANTHER" id="PTHR48207">
    <property type="entry name" value="SUCCINATE--HYDROXYMETHYLGLUTARATE COA-TRANSFERASE"/>
    <property type="match status" value="1"/>
</dbReference>
<sequence>MQCLTRTITRGRHLVPHQVLPRVSYSTTKTPPGALEGVRILDLTRVLAGPFCTQLLADYGATVIKVEHPQGGDETRLWKEAGEHSLWKPGTENTSLYFNAINRNKRSVSVNLKHASGRKLILDLIRHSDVVVDNFIPGKLESLGLGYEVFRKTNPSIIHASISGYGADGPYATRAGYDVIAAAEAGLLHVTGEADGPPTKLGVGIMDMATGLYLHGSIAAALLYRVKTGKGQKIDASLFETTISILNNVGMSWLNLRKEGKRWGTGHPTIVPYEAFKTGDSLLVLGAVNSRQFRVLCKRLGREELADDERFADNDSRVKNRRELKGILDELFATRTTEQWLEVFEGSGLPHGPVNTIEAAFDHPQVAARHMVQTIDHSAAASGKINVLGNAVKFSETPATTRSEPPGLGEHTDEVLKEIVGYSEEEISQLRKEGAV</sequence>
<reference evidence="3" key="1">
    <citation type="journal article" date="2019" name="Beilstein J. Org. Chem.">
        <title>Nanangenines: drimane sesquiterpenoids as the dominant metabolite cohort of a novel Australian fungus, Aspergillus nanangensis.</title>
        <authorList>
            <person name="Lacey H.J."/>
            <person name="Gilchrist C.L.M."/>
            <person name="Crombie A."/>
            <person name="Kalaitzis J.A."/>
            <person name="Vuong D."/>
            <person name="Rutledge P.J."/>
            <person name="Turner P."/>
            <person name="Pitt J.I."/>
            <person name="Lacey E."/>
            <person name="Chooi Y.H."/>
            <person name="Piggott A.M."/>
        </authorList>
    </citation>
    <scope>NUCLEOTIDE SEQUENCE</scope>
    <source>
        <strain evidence="3">MST-FP2251</strain>
    </source>
</reference>
<keyword evidence="4" id="KW-1185">Reference proteome</keyword>
<keyword evidence="2" id="KW-0808">Transferase</keyword>
<dbReference type="Gene3D" id="3.40.50.10540">
    <property type="entry name" value="Crotonobetainyl-coa:carnitine coa-transferase, domain 1"/>
    <property type="match status" value="1"/>
</dbReference>
<dbReference type="Proteomes" id="UP001194746">
    <property type="component" value="Unassembled WGS sequence"/>
</dbReference>
<accession>A0AAD4GYW6</accession>
<dbReference type="InterPro" id="IPR023606">
    <property type="entry name" value="CoA-Trfase_III_dom_1_sf"/>
</dbReference>
<dbReference type="AlphaFoldDB" id="A0AAD4GYW6"/>
<evidence type="ECO:0000256" key="2">
    <source>
        <dbReference type="ARBA" id="ARBA00022679"/>
    </source>
</evidence>
<reference evidence="3" key="2">
    <citation type="submission" date="2020-02" db="EMBL/GenBank/DDBJ databases">
        <authorList>
            <person name="Gilchrist C.L.M."/>
            <person name="Chooi Y.-H."/>
        </authorList>
    </citation>
    <scope>NUCLEOTIDE SEQUENCE</scope>
    <source>
        <strain evidence="3">MST-FP2251</strain>
    </source>
</reference>
<comment type="similarity">
    <text evidence="1">Belongs to the CoA-transferase III family.</text>
</comment>
<evidence type="ECO:0000313" key="4">
    <source>
        <dbReference type="Proteomes" id="UP001194746"/>
    </source>
</evidence>
<comment type="caution">
    <text evidence="3">The sequence shown here is derived from an EMBL/GenBank/DDBJ whole genome shotgun (WGS) entry which is preliminary data.</text>
</comment>